<dbReference type="AlphaFoldDB" id="A0A9X0WP93"/>
<proteinExistence type="predicted"/>
<feature type="domain" description="VRR-NUC" evidence="4">
    <location>
        <begin position="1"/>
        <end position="81"/>
    </location>
</feature>
<name>A0A9X0WP93_9STRE</name>
<evidence type="ECO:0000313" key="6">
    <source>
        <dbReference type="EMBL" id="QUB39789.1"/>
    </source>
</evidence>
<dbReference type="GO" id="GO:0004518">
    <property type="term" value="F:nuclease activity"/>
    <property type="evidence" value="ECO:0007669"/>
    <property type="project" value="UniProtKB-KW"/>
</dbReference>
<dbReference type="Proteomes" id="UP000676511">
    <property type="component" value="Chromosome"/>
</dbReference>
<dbReference type="GO" id="GO:0016788">
    <property type="term" value="F:hydrolase activity, acting on ester bonds"/>
    <property type="evidence" value="ECO:0007669"/>
    <property type="project" value="InterPro"/>
</dbReference>
<dbReference type="EMBL" id="CP072329">
    <property type="protein sequence ID" value="QUB39789.1"/>
    <property type="molecule type" value="Genomic_DNA"/>
</dbReference>
<dbReference type="InterPro" id="IPR011856">
    <property type="entry name" value="tRNA_endonuc-like_dom_sf"/>
</dbReference>
<dbReference type="RefSeq" id="WP_200771904.1">
    <property type="nucleotide sequence ID" value="NZ_CP072329.1"/>
</dbReference>
<evidence type="ECO:0000313" key="7">
    <source>
        <dbReference type="Proteomes" id="UP000676511"/>
    </source>
</evidence>
<dbReference type="GO" id="GO:0003676">
    <property type="term" value="F:nucleic acid binding"/>
    <property type="evidence" value="ECO:0007669"/>
    <property type="project" value="InterPro"/>
</dbReference>
<evidence type="ECO:0000259" key="4">
    <source>
        <dbReference type="SMART" id="SM00990"/>
    </source>
</evidence>
<accession>A0A9X0WP93</accession>
<evidence type="ECO:0000313" key="5">
    <source>
        <dbReference type="EMBL" id="MBK4778731.1"/>
    </source>
</evidence>
<dbReference type="Proteomes" id="UP001138780">
    <property type="component" value="Unassembled WGS sequence"/>
</dbReference>
<keyword evidence="7" id="KW-1185">Reference proteome</keyword>
<evidence type="ECO:0000313" key="8">
    <source>
        <dbReference type="Proteomes" id="UP001138780"/>
    </source>
</evidence>
<reference evidence="6 7" key="2">
    <citation type="submission" date="2021-03" db="EMBL/GenBank/DDBJ databases">
        <title>Human Oral Microbial Genomes.</title>
        <authorList>
            <person name="Johnston C.D."/>
            <person name="Chen T."/>
            <person name="Dewhirst F.E."/>
        </authorList>
    </citation>
    <scope>NUCLEOTIDE SEQUENCE [LARGE SCALE GENOMIC DNA]</scope>
    <source>
        <strain evidence="6 7">CCUG 66490</strain>
    </source>
</reference>
<sequence length="103" mass="11596">MREREIEEKLRVESKKRGGLAMKFISPGLVGVPDRIVALPQGKIGFVELKAPGEKPRKIQVRRMEQLRKLGFLVYVLDDKEKIGEILDDIQGTSLSRGGDSIH</sequence>
<protein>
    <submittedName>
        <fullName evidence="5">Nuclease</fullName>
    </submittedName>
    <submittedName>
        <fullName evidence="6">VRR-NUC domain-containing protein</fullName>
    </submittedName>
</protein>
<dbReference type="EMBL" id="MRXX01000001">
    <property type="protein sequence ID" value="MBK4778731.1"/>
    <property type="molecule type" value="Genomic_DNA"/>
</dbReference>
<reference evidence="5" key="1">
    <citation type="submission" date="2016-12" db="EMBL/GenBank/DDBJ databases">
        <title>Draft genome of Streptococcus lactarius CCUG 66490T type strain.</title>
        <authorList>
            <person name="Salva-Serra F."/>
            <person name="Engstrom-Jakobsson H."/>
            <person name="Thorell K."/>
            <person name="Gomila M."/>
            <person name="Gonzales-Siles L."/>
            <person name="Busquets A."/>
            <person name="Jaen-Luchoro D."/>
            <person name="Karlsson R."/>
            <person name="Kristiansson E."/>
            <person name="Moore E."/>
        </authorList>
    </citation>
    <scope>NUCLEOTIDE SEQUENCE</scope>
    <source>
        <strain evidence="5">CCUG 66490</strain>
    </source>
</reference>
<gene>
    <name evidence="5" type="ORF">BTU61_00700</name>
    <name evidence="6" type="ORF">J4854_04920</name>
</gene>
<dbReference type="Gene3D" id="3.40.1350.10">
    <property type="match status" value="1"/>
</dbReference>
<comment type="cofactor">
    <cofactor evidence="1">
        <name>Mg(2+)</name>
        <dbReference type="ChEBI" id="CHEBI:18420"/>
    </cofactor>
</comment>
<evidence type="ECO:0000256" key="3">
    <source>
        <dbReference type="ARBA" id="ARBA00022801"/>
    </source>
</evidence>
<dbReference type="SMART" id="SM00990">
    <property type="entry name" value="VRR_NUC"/>
    <property type="match status" value="1"/>
</dbReference>
<evidence type="ECO:0000256" key="1">
    <source>
        <dbReference type="ARBA" id="ARBA00001946"/>
    </source>
</evidence>
<dbReference type="InterPro" id="IPR014883">
    <property type="entry name" value="VRR_NUC"/>
</dbReference>
<organism evidence="5 8">
    <name type="scientific">Streptococcus lactarius</name>
    <dbReference type="NCBI Taxonomy" id="684066"/>
    <lineage>
        <taxon>Bacteria</taxon>
        <taxon>Bacillati</taxon>
        <taxon>Bacillota</taxon>
        <taxon>Bacilli</taxon>
        <taxon>Lactobacillales</taxon>
        <taxon>Streptococcaceae</taxon>
        <taxon>Streptococcus</taxon>
    </lineage>
</organism>
<keyword evidence="2" id="KW-0540">Nuclease</keyword>
<evidence type="ECO:0000256" key="2">
    <source>
        <dbReference type="ARBA" id="ARBA00022722"/>
    </source>
</evidence>
<keyword evidence="3" id="KW-0378">Hydrolase</keyword>